<dbReference type="PANTHER" id="PTHR43374:SF1">
    <property type="entry name" value="FLAVIN PRENYLTRANSFERASE PAD1, MITOCHONDRIAL"/>
    <property type="match status" value="1"/>
</dbReference>
<comment type="caution">
    <text evidence="9">The sequence shown here is derived from an EMBL/GenBank/DDBJ whole genome shotgun (WGS) entry which is preliminary data.</text>
</comment>
<evidence type="ECO:0000256" key="3">
    <source>
        <dbReference type="ARBA" id="ARBA00022643"/>
    </source>
</evidence>
<comment type="caution">
    <text evidence="7">Lacks conserved residue(s) required for the propagation of feature annotation.</text>
</comment>
<dbReference type="EC" id="2.5.1.129" evidence="7"/>
<keyword evidence="1 7" id="KW-0637">Prenyltransferase</keyword>
<dbReference type="Pfam" id="PF02441">
    <property type="entry name" value="Flavoprotein"/>
    <property type="match status" value="1"/>
</dbReference>
<protein>
    <recommendedName>
        <fullName evidence="7">Flavin prenyltransferase UbiX</fullName>
        <ecNumber evidence="7">2.5.1.129</ecNumber>
    </recommendedName>
</protein>
<dbReference type="FunFam" id="3.40.50.1950:FF:000001">
    <property type="entry name" value="Flavin prenyltransferase UbiX"/>
    <property type="match status" value="1"/>
</dbReference>
<feature type="binding site" evidence="7">
    <location>
        <position position="173"/>
    </location>
    <ligand>
        <name>dimethylallyl phosphate</name>
        <dbReference type="ChEBI" id="CHEBI:88052"/>
    </ligand>
</feature>
<feature type="binding site" evidence="7">
    <location>
        <position position="157"/>
    </location>
    <ligand>
        <name>dimethylallyl phosphate</name>
        <dbReference type="ChEBI" id="CHEBI:88052"/>
    </ligand>
</feature>
<dbReference type="InParanoid" id="A0A2G4YRE5"/>
<reference evidence="9 10" key="1">
    <citation type="submission" date="2017-10" db="EMBL/GenBank/DDBJ databases">
        <title>Frigbacter circumglobatus gen. nov. sp. nov., isolated from sediment cultured in situ.</title>
        <authorList>
            <person name="Zhao Z."/>
        </authorList>
    </citation>
    <scope>NUCLEOTIDE SEQUENCE [LARGE SCALE GENOMIC DNA]</scope>
    <source>
        <strain evidence="9 10">ZYL</strain>
    </source>
</reference>
<gene>
    <name evidence="7" type="primary">ubiX</name>
    <name evidence="9" type="ORF">CRD36_09320</name>
</gene>
<dbReference type="InterPro" id="IPR003382">
    <property type="entry name" value="Flavoprotein"/>
</dbReference>
<dbReference type="GO" id="GO:0016831">
    <property type="term" value="F:carboxy-lyase activity"/>
    <property type="evidence" value="ECO:0007669"/>
    <property type="project" value="TreeGrafter"/>
</dbReference>
<evidence type="ECO:0000256" key="2">
    <source>
        <dbReference type="ARBA" id="ARBA00022630"/>
    </source>
</evidence>
<accession>A0A2G4YRE5</accession>
<dbReference type="NCBIfam" id="NF004685">
    <property type="entry name" value="PRK06029.1"/>
    <property type="match status" value="1"/>
</dbReference>
<dbReference type="GO" id="GO:0106141">
    <property type="term" value="F:flavin prenyltransferase activity"/>
    <property type="evidence" value="ECO:0007669"/>
    <property type="project" value="UniProtKB-EC"/>
</dbReference>
<dbReference type="Gene3D" id="3.40.50.1950">
    <property type="entry name" value="Flavin prenyltransferase-like"/>
    <property type="match status" value="1"/>
</dbReference>
<dbReference type="EMBL" id="PDEM01000020">
    <property type="protein sequence ID" value="PHZ84914.1"/>
    <property type="molecule type" value="Genomic_DNA"/>
</dbReference>
<proteinExistence type="inferred from homology"/>
<keyword evidence="2 7" id="KW-0285">Flavoprotein</keyword>
<evidence type="ECO:0000256" key="4">
    <source>
        <dbReference type="ARBA" id="ARBA00022679"/>
    </source>
</evidence>
<dbReference type="InterPro" id="IPR036551">
    <property type="entry name" value="Flavin_trans-like"/>
</dbReference>
<organism evidence="9 10">
    <name type="scientific">Paremcibacter congregatus</name>
    <dbReference type="NCBI Taxonomy" id="2043170"/>
    <lineage>
        <taxon>Bacteria</taxon>
        <taxon>Pseudomonadati</taxon>
        <taxon>Pseudomonadota</taxon>
        <taxon>Alphaproteobacteria</taxon>
        <taxon>Emcibacterales</taxon>
        <taxon>Emcibacteraceae</taxon>
        <taxon>Paremcibacter</taxon>
    </lineage>
</organism>
<keyword evidence="3 7" id="KW-0288">FMN</keyword>
<comment type="catalytic activity">
    <reaction evidence="5 7">
        <text>dimethylallyl phosphate + FMNH2 = prenylated FMNH2 + phosphate</text>
        <dbReference type="Rhea" id="RHEA:37743"/>
        <dbReference type="ChEBI" id="CHEBI:43474"/>
        <dbReference type="ChEBI" id="CHEBI:57618"/>
        <dbReference type="ChEBI" id="CHEBI:87467"/>
        <dbReference type="ChEBI" id="CHEBI:88052"/>
        <dbReference type="EC" id="2.5.1.129"/>
    </reaction>
</comment>
<evidence type="ECO:0000256" key="5">
    <source>
        <dbReference type="ARBA" id="ARBA00050612"/>
    </source>
</evidence>
<dbReference type="RefSeq" id="WP_099472486.1">
    <property type="nucleotide sequence ID" value="NZ_CAXBMK010000002.1"/>
</dbReference>
<keyword evidence="10" id="KW-1185">Reference proteome</keyword>
<keyword evidence="4 7" id="KW-0808">Transferase</keyword>
<feature type="binding site" evidence="7">
    <location>
        <position position="127"/>
    </location>
    <ligand>
        <name>FMN</name>
        <dbReference type="ChEBI" id="CHEBI:58210"/>
    </ligand>
</feature>
<dbReference type="SUPFAM" id="SSF52507">
    <property type="entry name" value="Homo-oligomeric flavin-containing Cys decarboxylases, HFCD"/>
    <property type="match status" value="1"/>
</dbReference>
<feature type="binding site" evidence="7">
    <location>
        <begin position="15"/>
        <end position="17"/>
    </location>
    <ligand>
        <name>FMN</name>
        <dbReference type="ChEBI" id="CHEBI:58210"/>
    </ligand>
</feature>
<name>A0A2G4YRE5_9PROT</name>
<evidence type="ECO:0000256" key="7">
    <source>
        <dbReference type="HAMAP-Rule" id="MF_01984"/>
    </source>
</evidence>
<dbReference type="PANTHER" id="PTHR43374">
    <property type="entry name" value="FLAVIN PRENYLTRANSFERASE"/>
    <property type="match status" value="1"/>
</dbReference>
<sequence length="193" mass="21049">MVGERKKKIIVGISGASGICYGVRLLELLQRVDVETHLVMSRSAKITLGHEMDLKVSQVEALADQCHKADDIGASIASGSVHSLGMLIVPCSVRSMSEIASGVTSTLLTRAADVVLKERRKLVLMVRETPLHTGHLRTMTRLSEMGAIIAPPVPAMYAKPETISDLVDHTVGRLLDLYDIDVPEVRRWKADKS</sequence>
<comment type="function">
    <text evidence="7">Flavin prenyltransferase that catalyzes the synthesis of the prenylated FMN cofactor (prenyl-FMN) for 4-hydroxy-3-polyprenylbenzoic acid decarboxylase UbiD. The prenyltransferase is metal-independent and links a dimethylallyl moiety from dimethylallyl monophosphate (DMAP) to the flavin N5 and C6 atoms of FMN.</text>
</comment>
<keyword evidence="9" id="KW-0456">Lyase</keyword>
<dbReference type="AlphaFoldDB" id="A0A2G4YRE5"/>
<evidence type="ECO:0000313" key="9">
    <source>
        <dbReference type="EMBL" id="PHZ84914.1"/>
    </source>
</evidence>
<evidence type="ECO:0000313" key="10">
    <source>
        <dbReference type="Proteomes" id="UP000229730"/>
    </source>
</evidence>
<dbReference type="Proteomes" id="UP000229730">
    <property type="component" value="Unassembled WGS sequence"/>
</dbReference>
<dbReference type="HAMAP" id="MF_01984">
    <property type="entry name" value="ubiX_pad"/>
    <property type="match status" value="1"/>
</dbReference>
<dbReference type="FunCoup" id="A0A2G4YRE5">
    <property type="interactions" value="256"/>
</dbReference>
<dbReference type="OrthoDB" id="9781577at2"/>
<comment type="similarity">
    <text evidence="6 7">Belongs to the UbiX/PAD1 family.</text>
</comment>
<evidence type="ECO:0000256" key="6">
    <source>
        <dbReference type="ARBA" id="ARBA00060793"/>
    </source>
</evidence>
<dbReference type="InterPro" id="IPR004507">
    <property type="entry name" value="UbiX-like"/>
</dbReference>
<evidence type="ECO:0000256" key="1">
    <source>
        <dbReference type="ARBA" id="ARBA00022602"/>
    </source>
</evidence>
<feature type="binding site" evidence="7">
    <location>
        <begin position="92"/>
        <end position="95"/>
    </location>
    <ligand>
        <name>FMN</name>
        <dbReference type="ChEBI" id="CHEBI:58210"/>
    </ligand>
</feature>
<evidence type="ECO:0000259" key="8">
    <source>
        <dbReference type="Pfam" id="PF02441"/>
    </source>
</evidence>
<feature type="binding site" evidence="7">
    <location>
        <position position="41"/>
    </location>
    <ligand>
        <name>FMN</name>
        <dbReference type="ChEBI" id="CHEBI:58210"/>
    </ligand>
</feature>
<feature type="domain" description="Flavoprotein" evidence="8">
    <location>
        <begin position="7"/>
        <end position="176"/>
    </location>
</feature>
<dbReference type="NCBIfam" id="TIGR00421">
    <property type="entry name" value="ubiX_pad"/>
    <property type="match status" value="1"/>
</dbReference>